<evidence type="ECO:0000256" key="5">
    <source>
        <dbReference type="ARBA" id="ARBA00022723"/>
    </source>
</evidence>
<comment type="caution">
    <text evidence="10">The sequence shown here is derived from an EMBL/GenBank/DDBJ whole genome shotgun (WGS) entry which is preliminary data.</text>
</comment>
<comment type="subcellular location">
    <subcellularLocation>
        <location evidence="2">Nucleus</location>
    </subcellularLocation>
</comment>
<accession>A0AAN9YXW7</accession>
<dbReference type="PANTHER" id="PTHR22930:SF269">
    <property type="entry name" value="NUCLEASE HARBI1-LIKE PROTEIN"/>
    <property type="match status" value="1"/>
</dbReference>
<feature type="domain" description="DDE Tnp4" evidence="9">
    <location>
        <begin position="300"/>
        <end position="444"/>
    </location>
</feature>
<dbReference type="Pfam" id="PF13359">
    <property type="entry name" value="DDE_Tnp_4"/>
    <property type="match status" value="1"/>
</dbReference>
<comment type="similarity">
    <text evidence="3">Belongs to the HARBI1 family.</text>
</comment>
<evidence type="ECO:0000259" key="9">
    <source>
        <dbReference type="Pfam" id="PF13359"/>
    </source>
</evidence>
<dbReference type="GO" id="GO:0005634">
    <property type="term" value="C:nucleus"/>
    <property type="evidence" value="ECO:0007669"/>
    <property type="project" value="UniProtKB-SubCell"/>
</dbReference>
<dbReference type="Proteomes" id="UP001378592">
    <property type="component" value="Unassembled WGS sequence"/>
</dbReference>
<gene>
    <name evidence="10" type="ORF">R5R35_003009</name>
</gene>
<sequence>MDNQHLTYESIPDVDIKEELVESDDETPWNIDTECSVEESAIKRQRLNSSNEEESCMDEEELQSPETIFVQMGYETEESNSEEEMDPLAQDDENLIGDVAEEKKTKKGNSSYGGCHVEADEVIAMYMLWQIFKKRQKIKKREWVQPAMSERYKCGIFHLHFKDLVNNSEKFFNYFRMNLTTFNELYGLLEESLRFQNTNMRCAISAKERLVVTLRYLASGCKLTELHNSFRIGISTLRSIIKDTCKKIWNILQPTMLPVPTVEKWKEIAELFWKRGNFPNCIGAIDGRCFQTVSPNSCTSRRKKTWTSLVLLAVCDTDYCFTLVDIGKKNSDVFEESSISNLISSNSLNLPPPCPLPNTSSPNLPFLMVGDEAFPLSRNVMRPYGGKNLKGEKSVFNYRLTRAQRFIECSFGIFSNKWHIVQRPFNVHEDFATDIIKACVILHNFVITRDGFLFEDTLTQVGLIDFVGNGNQRSRNAAKIRDHLAKYFVGTGSVPWQMS</sequence>
<dbReference type="GO" id="GO:0004518">
    <property type="term" value="F:nuclease activity"/>
    <property type="evidence" value="ECO:0007669"/>
    <property type="project" value="UniProtKB-KW"/>
</dbReference>
<keyword evidence="5" id="KW-0479">Metal-binding</keyword>
<feature type="region of interest" description="Disordered" evidence="8">
    <location>
        <begin position="1"/>
        <end position="62"/>
    </location>
</feature>
<organism evidence="10 11">
    <name type="scientific">Gryllus longicercus</name>
    <dbReference type="NCBI Taxonomy" id="2509291"/>
    <lineage>
        <taxon>Eukaryota</taxon>
        <taxon>Metazoa</taxon>
        <taxon>Ecdysozoa</taxon>
        <taxon>Arthropoda</taxon>
        <taxon>Hexapoda</taxon>
        <taxon>Insecta</taxon>
        <taxon>Pterygota</taxon>
        <taxon>Neoptera</taxon>
        <taxon>Polyneoptera</taxon>
        <taxon>Orthoptera</taxon>
        <taxon>Ensifera</taxon>
        <taxon>Gryllidea</taxon>
        <taxon>Grylloidea</taxon>
        <taxon>Gryllidae</taxon>
        <taxon>Gryllinae</taxon>
        <taxon>Gryllus</taxon>
    </lineage>
</organism>
<dbReference type="InterPro" id="IPR027806">
    <property type="entry name" value="HARBI1_dom"/>
</dbReference>
<dbReference type="GO" id="GO:0016787">
    <property type="term" value="F:hydrolase activity"/>
    <property type="evidence" value="ECO:0007669"/>
    <property type="project" value="UniProtKB-KW"/>
</dbReference>
<keyword evidence="6" id="KW-0378">Hydrolase</keyword>
<keyword evidence="4" id="KW-0540">Nuclease</keyword>
<keyword evidence="11" id="KW-1185">Reference proteome</keyword>
<evidence type="ECO:0000256" key="8">
    <source>
        <dbReference type="SAM" id="MobiDB-lite"/>
    </source>
</evidence>
<evidence type="ECO:0000313" key="10">
    <source>
        <dbReference type="EMBL" id="KAK7791020.1"/>
    </source>
</evidence>
<name>A0AAN9YXW7_9ORTH</name>
<evidence type="ECO:0000256" key="6">
    <source>
        <dbReference type="ARBA" id="ARBA00022801"/>
    </source>
</evidence>
<keyword evidence="7" id="KW-0539">Nucleus</keyword>
<dbReference type="GO" id="GO:0046872">
    <property type="term" value="F:metal ion binding"/>
    <property type="evidence" value="ECO:0007669"/>
    <property type="project" value="UniProtKB-KW"/>
</dbReference>
<reference evidence="10 11" key="1">
    <citation type="submission" date="2024-03" db="EMBL/GenBank/DDBJ databases">
        <title>The genome assembly and annotation of the cricket Gryllus longicercus Weissman &amp; Gray.</title>
        <authorList>
            <person name="Szrajer S."/>
            <person name="Gray D."/>
            <person name="Ylla G."/>
        </authorList>
    </citation>
    <scope>NUCLEOTIDE SEQUENCE [LARGE SCALE GENOMIC DNA]</scope>
    <source>
        <strain evidence="10">DAG 2021-001</strain>
        <tissue evidence="10">Whole body minus gut</tissue>
    </source>
</reference>
<dbReference type="AlphaFoldDB" id="A0AAN9YXW7"/>
<evidence type="ECO:0000313" key="11">
    <source>
        <dbReference type="Proteomes" id="UP001378592"/>
    </source>
</evidence>
<dbReference type="PANTHER" id="PTHR22930">
    <property type="match status" value="1"/>
</dbReference>
<evidence type="ECO:0000256" key="1">
    <source>
        <dbReference type="ARBA" id="ARBA00001968"/>
    </source>
</evidence>
<proteinExistence type="inferred from homology"/>
<dbReference type="EMBL" id="JAZDUA010000568">
    <property type="protein sequence ID" value="KAK7791020.1"/>
    <property type="molecule type" value="Genomic_DNA"/>
</dbReference>
<evidence type="ECO:0000256" key="4">
    <source>
        <dbReference type="ARBA" id="ARBA00022722"/>
    </source>
</evidence>
<evidence type="ECO:0000256" key="7">
    <source>
        <dbReference type="ARBA" id="ARBA00023242"/>
    </source>
</evidence>
<protein>
    <recommendedName>
        <fullName evidence="9">DDE Tnp4 domain-containing protein</fullName>
    </recommendedName>
</protein>
<dbReference type="InterPro" id="IPR045249">
    <property type="entry name" value="HARBI1-like"/>
</dbReference>
<evidence type="ECO:0000256" key="3">
    <source>
        <dbReference type="ARBA" id="ARBA00006958"/>
    </source>
</evidence>
<feature type="compositionally biased region" description="Acidic residues" evidence="8">
    <location>
        <begin position="51"/>
        <end position="62"/>
    </location>
</feature>
<evidence type="ECO:0000256" key="2">
    <source>
        <dbReference type="ARBA" id="ARBA00004123"/>
    </source>
</evidence>
<comment type="cofactor">
    <cofactor evidence="1">
        <name>a divalent metal cation</name>
        <dbReference type="ChEBI" id="CHEBI:60240"/>
    </cofactor>
</comment>